<evidence type="ECO:0000256" key="3">
    <source>
        <dbReference type="PROSITE-ProRule" id="PRU01131"/>
    </source>
</evidence>
<dbReference type="HOGENOM" id="CLU_154881_0_0_1"/>
<keyword evidence="2" id="KW-0479">Metal-binding</keyword>
<feature type="zinc finger region" description="FLZ-type" evidence="3">
    <location>
        <begin position="44"/>
        <end position="88"/>
    </location>
</feature>
<dbReference type="InterPro" id="IPR044533">
    <property type="entry name" value="FLZ1/2/3"/>
</dbReference>
<evidence type="ECO:0000313" key="5">
    <source>
        <dbReference type="EnsemblPlants" id="OBART06G27390.1"/>
    </source>
</evidence>
<dbReference type="PROSITE" id="PS51795">
    <property type="entry name" value="ZF_FLZ"/>
    <property type="match status" value="1"/>
</dbReference>
<evidence type="ECO:0000313" key="6">
    <source>
        <dbReference type="Proteomes" id="UP000026960"/>
    </source>
</evidence>
<dbReference type="PANTHER" id="PTHR46057:SF11">
    <property type="entry name" value="OS06G0714800 PROTEIN"/>
    <property type="match status" value="1"/>
</dbReference>
<protein>
    <recommendedName>
        <fullName evidence="4">FLZ-type domain-containing protein</fullName>
    </recommendedName>
</protein>
<dbReference type="Proteomes" id="UP000026960">
    <property type="component" value="Chromosome 6"/>
</dbReference>
<reference evidence="5" key="2">
    <citation type="submission" date="2015-03" db="UniProtKB">
        <authorList>
            <consortium name="EnsemblPlants"/>
        </authorList>
    </citation>
    <scope>IDENTIFICATION</scope>
</reference>
<dbReference type="GO" id="GO:0046872">
    <property type="term" value="F:metal ion binding"/>
    <property type="evidence" value="ECO:0007669"/>
    <property type="project" value="UniProtKB-KW"/>
</dbReference>
<sequence length="137" mass="14614">MEEIAGGGSPPAMEEEESYVEVASRFYRVKPGAGGGGGGGRRLHFLESCFLCKSSIAGDRDIFMYRGDAAFCSDDCRQEQMDMDEALQAVARRHRLRSSAAPASAEAAAAAPARSPMMHRRPTIANFAARTPVAATS</sequence>
<dbReference type="PaxDb" id="65489-OBART06G27390.1"/>
<dbReference type="InterPro" id="IPR007650">
    <property type="entry name" value="Zf-FLZ_dom"/>
</dbReference>
<dbReference type="Pfam" id="PF04570">
    <property type="entry name" value="zf-FLZ"/>
    <property type="match status" value="1"/>
</dbReference>
<dbReference type="EnsemblPlants" id="OBART06G27390.1">
    <property type="protein sequence ID" value="OBART06G27390.1"/>
    <property type="gene ID" value="OBART06G27390"/>
</dbReference>
<evidence type="ECO:0000259" key="4">
    <source>
        <dbReference type="PROSITE" id="PS51795"/>
    </source>
</evidence>
<keyword evidence="6" id="KW-1185">Reference proteome</keyword>
<dbReference type="STRING" id="65489.A0A0D3GKT8"/>
<reference evidence="5" key="1">
    <citation type="journal article" date="2009" name="Rice">
        <title>De Novo Next Generation Sequencing of Plant Genomes.</title>
        <authorList>
            <person name="Rounsley S."/>
            <person name="Marri P.R."/>
            <person name="Yu Y."/>
            <person name="He R."/>
            <person name="Sisneros N."/>
            <person name="Goicoechea J.L."/>
            <person name="Lee S.J."/>
            <person name="Angelova A."/>
            <person name="Kudrna D."/>
            <person name="Luo M."/>
            <person name="Affourtit J."/>
            <person name="Desany B."/>
            <person name="Knight J."/>
            <person name="Niazi F."/>
            <person name="Egholm M."/>
            <person name="Wing R.A."/>
        </authorList>
    </citation>
    <scope>NUCLEOTIDE SEQUENCE [LARGE SCALE GENOMIC DNA]</scope>
    <source>
        <strain evidence="5">cv. IRGC 105608</strain>
    </source>
</reference>
<dbReference type="AlphaFoldDB" id="A0A0D3GKT8"/>
<evidence type="ECO:0000256" key="1">
    <source>
        <dbReference type="ARBA" id="ARBA00009374"/>
    </source>
</evidence>
<name>A0A0D3GKT8_9ORYZ</name>
<dbReference type="PANTHER" id="PTHR46057">
    <property type="entry name" value="FCS-LIKE ZINC FINGER 1-RELATED"/>
    <property type="match status" value="1"/>
</dbReference>
<proteinExistence type="inferred from homology"/>
<accession>A0A0D3GKT8</accession>
<dbReference type="eggNOG" id="ENOG502R3GM">
    <property type="taxonomic scope" value="Eukaryota"/>
</dbReference>
<evidence type="ECO:0000256" key="2">
    <source>
        <dbReference type="ARBA" id="ARBA00022723"/>
    </source>
</evidence>
<organism evidence="5">
    <name type="scientific">Oryza barthii</name>
    <dbReference type="NCBI Taxonomy" id="65489"/>
    <lineage>
        <taxon>Eukaryota</taxon>
        <taxon>Viridiplantae</taxon>
        <taxon>Streptophyta</taxon>
        <taxon>Embryophyta</taxon>
        <taxon>Tracheophyta</taxon>
        <taxon>Spermatophyta</taxon>
        <taxon>Magnoliopsida</taxon>
        <taxon>Liliopsida</taxon>
        <taxon>Poales</taxon>
        <taxon>Poaceae</taxon>
        <taxon>BOP clade</taxon>
        <taxon>Oryzoideae</taxon>
        <taxon>Oryzeae</taxon>
        <taxon>Oryzinae</taxon>
        <taxon>Oryza</taxon>
    </lineage>
</organism>
<feature type="domain" description="FLZ-type" evidence="4">
    <location>
        <begin position="44"/>
        <end position="88"/>
    </location>
</feature>
<dbReference type="Gramene" id="OBART06G27390.1">
    <property type="protein sequence ID" value="OBART06G27390.1"/>
    <property type="gene ID" value="OBART06G27390"/>
</dbReference>
<comment type="similarity">
    <text evidence="1">Belongs to the FLZ family.</text>
</comment>